<accession>A0ABT0F042</accession>
<sequence>MKSDLTELDTKYAGAADPALGQIPNDLIAAIRDVYTPAGMQLTDLALREAESAEYGASRFGLDGHTIVFRVAKTTPTKIGQFVTIWKRPTSGRIIAPFDVDDGVAFVVVSVFDATHRGQFVFDQKILASKGIMAINGKGGKRAIRVYPPWAKPGAKEAVRTQQWQLRYFLPFEQSGSADSVQVRRLFEV</sequence>
<keyword evidence="2" id="KW-1185">Reference proteome</keyword>
<proteinExistence type="predicted"/>
<protein>
    <submittedName>
        <fullName evidence="1">MepB family protein</fullName>
    </submittedName>
</protein>
<dbReference type="EMBL" id="JAKNRW010000008">
    <property type="protein sequence ID" value="MCK1791066.1"/>
    <property type="molecule type" value="Genomic_DNA"/>
</dbReference>
<reference evidence="1 2" key="1">
    <citation type="submission" date="2022-02" db="EMBL/GenBank/DDBJ databases">
        <title>Comparative genomics of the first Antarctic Pseudomonas spp. capable of biotransforming 2,4,6-Trinitrotoluene.</title>
        <authorList>
            <person name="Cabrera M.A."/>
            <person name="Marquez S.L."/>
            <person name="Perez-Donoso J.M."/>
        </authorList>
    </citation>
    <scope>NUCLEOTIDE SEQUENCE [LARGE SCALE GENOMIC DNA]</scope>
    <source>
        <strain evidence="1 2">TNT19</strain>
    </source>
</reference>
<comment type="caution">
    <text evidence="1">The sequence shown here is derived from an EMBL/GenBank/DDBJ whole genome shotgun (WGS) entry which is preliminary data.</text>
</comment>
<dbReference type="InterPro" id="IPR038231">
    <property type="entry name" value="MepB-like_sf"/>
</dbReference>
<evidence type="ECO:0000313" key="2">
    <source>
        <dbReference type="Proteomes" id="UP001299876"/>
    </source>
</evidence>
<dbReference type="PIRSF" id="PIRSF032285">
    <property type="entry name" value="UCP032285"/>
    <property type="match status" value="1"/>
</dbReference>
<organism evidence="1 2">
    <name type="scientific">Pseudomonas violetae</name>
    <dbReference type="NCBI Taxonomy" id="2915813"/>
    <lineage>
        <taxon>Bacteria</taxon>
        <taxon>Pseudomonadati</taxon>
        <taxon>Pseudomonadota</taxon>
        <taxon>Gammaproteobacteria</taxon>
        <taxon>Pseudomonadales</taxon>
        <taxon>Pseudomonadaceae</taxon>
        <taxon>Pseudomonas</taxon>
    </lineage>
</organism>
<dbReference type="InterPro" id="IPR011235">
    <property type="entry name" value="MepB-like"/>
</dbReference>
<dbReference type="Pfam" id="PF08877">
    <property type="entry name" value="MepB-like"/>
    <property type="match status" value="1"/>
</dbReference>
<dbReference type="RefSeq" id="WP_247291363.1">
    <property type="nucleotide sequence ID" value="NZ_JAKNRW010000008.1"/>
</dbReference>
<gene>
    <name evidence="1" type="ORF">L9059_12905</name>
</gene>
<dbReference type="Proteomes" id="UP001299876">
    <property type="component" value="Unassembled WGS sequence"/>
</dbReference>
<dbReference type="Gene3D" id="3.40.1350.140">
    <property type="entry name" value="MepB-like"/>
    <property type="match status" value="1"/>
</dbReference>
<evidence type="ECO:0000313" key="1">
    <source>
        <dbReference type="EMBL" id="MCK1791066.1"/>
    </source>
</evidence>
<name>A0ABT0F042_9PSED</name>